<sequence>MKLLQNMTLPMYLRQAFEKTGDLPEKTVEDSLRLLLILVGKQEVSRIKYDILKSINDETPLVKN</sequence>
<dbReference type="Proteomes" id="UP000321479">
    <property type="component" value="Chromosome"/>
</dbReference>
<evidence type="ECO:0000313" key="2">
    <source>
        <dbReference type="Proteomes" id="UP000321479"/>
    </source>
</evidence>
<evidence type="ECO:0000313" key="1">
    <source>
        <dbReference type="EMBL" id="QEC61788.1"/>
    </source>
</evidence>
<name>A0A5B8USE7_9SPHI</name>
<dbReference type="EMBL" id="CP042436">
    <property type="protein sequence ID" value="QEC61788.1"/>
    <property type="molecule type" value="Genomic_DNA"/>
</dbReference>
<organism evidence="1 2">
    <name type="scientific">Mucilaginibacter ginsenosidivorans</name>
    <dbReference type="NCBI Taxonomy" id="398053"/>
    <lineage>
        <taxon>Bacteria</taxon>
        <taxon>Pseudomonadati</taxon>
        <taxon>Bacteroidota</taxon>
        <taxon>Sphingobacteriia</taxon>
        <taxon>Sphingobacteriales</taxon>
        <taxon>Sphingobacteriaceae</taxon>
        <taxon>Mucilaginibacter</taxon>
    </lineage>
</organism>
<protein>
    <submittedName>
        <fullName evidence="1">Uncharacterized protein</fullName>
    </submittedName>
</protein>
<dbReference type="KEGG" id="mgin:FRZ54_04040"/>
<proteinExistence type="predicted"/>
<keyword evidence="2" id="KW-1185">Reference proteome</keyword>
<gene>
    <name evidence="1" type="ORF">FRZ54_04040</name>
</gene>
<dbReference type="RefSeq" id="WP_147030365.1">
    <property type="nucleotide sequence ID" value="NZ_CP042436.1"/>
</dbReference>
<dbReference type="AlphaFoldDB" id="A0A5B8USE7"/>
<accession>A0A5B8USE7</accession>
<reference evidence="1 2" key="1">
    <citation type="journal article" date="2017" name="Curr. Microbiol.">
        <title>Mucilaginibacter ginsenosidivorans sp. nov., Isolated from Soil of Ginseng Field.</title>
        <authorList>
            <person name="Kim M.M."/>
            <person name="Siddiqi M.Z."/>
            <person name="Im W.T."/>
        </authorList>
    </citation>
    <scope>NUCLEOTIDE SEQUENCE [LARGE SCALE GENOMIC DNA]</scope>
    <source>
        <strain evidence="1 2">Gsoil 3017</strain>
    </source>
</reference>